<sequence length="618" mass="68868">MSIVAPMIETSSDQVTRRTDIRNIAIIAHVDHGKTSLVDCLIKHSGMFRDNQKMQEFMLDSNDIERERGITILAKNIAMMYEGVRVNIIDTPGHADFGGEVERVLKMADGALLLVDAFEGPRPQTRFVLQKALENGLKLMVVINKIDRPDCRPDEVLSKTFDLLVELGADDETLDFPYIFTSAKEGYAVHDPSQKSGDIRPLMDMVLEKIPGPPVRPDDPLQLMVTSLEWSKYVGRIATGRIAAGKVRTGQQIALMKKDGSVVKTKVDQVQLFDNLGRTDAEGASAGDIVALIGLPEPAIGDTVADVEQPVALERVEVDEPTLSMKFTINSSPLAGQHGKFVTSRNLRERLMRELQSNVALRIEETDEKDSFKVSGRGILHLAVLIETMRRESFELSVGKPEVIVKEIDGKKCEPYELLVVDVPTADVGPVMELVGYRRGQAKEMTATGTGMTHLEFSIPARGLIGLRTRLLNATRGEAIMHHRFEEYRPVEGDVPARANGVLISQVGGKAVAYALWKLQERAEIFTKPGEDVYEGMIIGENSRDNDMTVNPVREKKLTNVRSSGADDAIVLRPPREMTLEAALEYIEWDEYVEVTPQVIRLRKTFLTENERKRFARK</sequence>
<dbReference type="NCBIfam" id="TIGR00231">
    <property type="entry name" value="small_GTP"/>
    <property type="match status" value="1"/>
</dbReference>
<comment type="similarity">
    <text evidence="2">Belongs to the TRAFAC class translation factor GTPase superfamily. Classic translation factor GTPase family. BipA subfamily.</text>
</comment>
<dbReference type="InterPro" id="IPR047041">
    <property type="entry name" value="BipA_GTP-bd_dom"/>
</dbReference>
<evidence type="ECO:0000259" key="3">
    <source>
        <dbReference type="PROSITE" id="PS51722"/>
    </source>
</evidence>
<evidence type="ECO:0000256" key="1">
    <source>
        <dbReference type="ARBA" id="ARBA00023134"/>
    </source>
</evidence>
<dbReference type="Pfam" id="PF00679">
    <property type="entry name" value="EFG_C"/>
    <property type="match status" value="1"/>
</dbReference>
<dbReference type="GO" id="GO:0005829">
    <property type="term" value="C:cytosol"/>
    <property type="evidence" value="ECO:0007669"/>
    <property type="project" value="TreeGrafter"/>
</dbReference>
<dbReference type="SUPFAM" id="SSF54980">
    <property type="entry name" value="EF-G C-terminal domain-like"/>
    <property type="match status" value="2"/>
</dbReference>
<dbReference type="Gene3D" id="3.30.70.870">
    <property type="entry name" value="Elongation Factor G (Translational Gtpase), domain 3"/>
    <property type="match status" value="1"/>
</dbReference>
<dbReference type="FunFam" id="3.40.50.300:FF:000055">
    <property type="entry name" value="GTP-binding protein TypA"/>
    <property type="match status" value="1"/>
</dbReference>
<comment type="subcellular location">
    <subcellularLocation>
        <location evidence="2">Cytoplasm</location>
    </subcellularLocation>
    <text evidence="2">Binds to ribosomes.</text>
</comment>
<evidence type="ECO:0000313" key="5">
    <source>
        <dbReference type="Proteomes" id="UP000187735"/>
    </source>
</evidence>
<dbReference type="EC" id="3.6.5.-" evidence="2"/>
<dbReference type="Pfam" id="PF03144">
    <property type="entry name" value="GTP_EFTU_D2"/>
    <property type="match status" value="1"/>
</dbReference>
<keyword evidence="5" id="KW-1185">Reference proteome</keyword>
<feature type="domain" description="Tr-type G" evidence="3">
    <location>
        <begin position="19"/>
        <end position="215"/>
    </location>
</feature>
<feature type="binding site" evidence="2">
    <location>
        <begin position="144"/>
        <end position="147"/>
    </location>
    <ligand>
        <name>GTP</name>
        <dbReference type="ChEBI" id="CHEBI:37565"/>
    </ligand>
</feature>
<keyword evidence="2" id="KW-0690">Ribosome biogenesis</keyword>
<protein>
    <recommendedName>
        <fullName evidence="2">Large ribosomal subunit assembly factor BipA</fullName>
        <ecNumber evidence="2">3.6.5.-</ecNumber>
    </recommendedName>
    <alternativeName>
        <fullName evidence="2">GTP-binding protein BipA</fullName>
    </alternativeName>
</protein>
<keyword evidence="2" id="KW-0963">Cytoplasm</keyword>
<dbReference type="Pfam" id="PF21018">
    <property type="entry name" value="BipA_C"/>
    <property type="match status" value="1"/>
</dbReference>
<dbReference type="InterPro" id="IPR042116">
    <property type="entry name" value="TypA/BipA_C"/>
</dbReference>
<dbReference type="InterPro" id="IPR047042">
    <property type="entry name" value="BipA_II"/>
</dbReference>
<dbReference type="GO" id="GO:0005525">
    <property type="term" value="F:GTP binding"/>
    <property type="evidence" value="ECO:0007669"/>
    <property type="project" value="UniProtKB-UniRule"/>
</dbReference>
<reference evidence="4 5" key="1">
    <citation type="journal article" date="2016" name="Front. Microbiol.">
        <title>Fuerstia marisgermanicae gen. nov., sp. nov., an Unusual Member of the Phylum Planctomycetes from the German Wadden Sea.</title>
        <authorList>
            <person name="Kohn T."/>
            <person name="Heuer A."/>
            <person name="Jogler M."/>
            <person name="Vollmers J."/>
            <person name="Boedeker C."/>
            <person name="Bunk B."/>
            <person name="Rast P."/>
            <person name="Borchert D."/>
            <person name="Glockner I."/>
            <person name="Freese H.M."/>
            <person name="Klenk H.P."/>
            <person name="Overmann J."/>
            <person name="Kaster A.K."/>
            <person name="Rohde M."/>
            <person name="Wiegand S."/>
            <person name="Jogler C."/>
        </authorList>
    </citation>
    <scope>NUCLEOTIDE SEQUENCE [LARGE SCALE GENOMIC DNA]</scope>
    <source>
        <strain evidence="4 5">NH11</strain>
    </source>
</reference>
<dbReference type="PRINTS" id="PR00315">
    <property type="entry name" value="ELONGATNFCT"/>
</dbReference>
<dbReference type="InterPro" id="IPR009000">
    <property type="entry name" value="Transl_B-barrel_sf"/>
</dbReference>
<comment type="subunit">
    <text evidence="2">Monomer.</text>
</comment>
<dbReference type="InterPro" id="IPR035651">
    <property type="entry name" value="BipA_V"/>
</dbReference>
<dbReference type="PANTHER" id="PTHR42908">
    <property type="entry name" value="TRANSLATION ELONGATION FACTOR-RELATED"/>
    <property type="match status" value="1"/>
</dbReference>
<dbReference type="GO" id="GO:0000027">
    <property type="term" value="P:ribosomal large subunit assembly"/>
    <property type="evidence" value="ECO:0007669"/>
    <property type="project" value="UniProtKB-UniRule"/>
</dbReference>
<dbReference type="InterPro" id="IPR027417">
    <property type="entry name" value="P-loop_NTPase"/>
</dbReference>
<comment type="function">
    <text evidence="2">A 50S ribosomal subunit assembly protein with GTPase activity, required for 50S subunit assembly at low temperatures, may also play a role in translation. Binds GTP and analogs. Binds the 70S ribosome between the 30S and 50S subunits, in a similar position as ribosome-bound EF-G; it contacts a number of ribosomal proteins, both rRNAs and the A-site tRNA.</text>
</comment>
<dbReference type="InterPro" id="IPR048876">
    <property type="entry name" value="BipA_C"/>
</dbReference>
<dbReference type="GO" id="GO:0000049">
    <property type="term" value="F:tRNA binding"/>
    <property type="evidence" value="ECO:0007669"/>
    <property type="project" value="UniProtKB-KW"/>
</dbReference>
<accession>A0A1P8WI93</accession>
<dbReference type="InterPro" id="IPR000640">
    <property type="entry name" value="EFG_V-like"/>
</dbReference>
<dbReference type="Pfam" id="PF00009">
    <property type="entry name" value="GTP_EFTU"/>
    <property type="match status" value="1"/>
</dbReference>
<evidence type="ECO:0000256" key="2">
    <source>
        <dbReference type="HAMAP-Rule" id="MF_00849"/>
    </source>
</evidence>
<dbReference type="FunFam" id="2.40.50.250:FF:000001">
    <property type="entry name" value="GTP-binding protein TypA"/>
    <property type="match status" value="1"/>
</dbReference>
<comment type="catalytic activity">
    <reaction evidence="2">
        <text>GTP + H2O = GDP + phosphate + H(+)</text>
        <dbReference type="Rhea" id="RHEA:19669"/>
        <dbReference type="ChEBI" id="CHEBI:15377"/>
        <dbReference type="ChEBI" id="CHEBI:15378"/>
        <dbReference type="ChEBI" id="CHEBI:37565"/>
        <dbReference type="ChEBI" id="CHEBI:43474"/>
        <dbReference type="ChEBI" id="CHEBI:58189"/>
    </reaction>
</comment>
<dbReference type="InterPro" id="IPR000795">
    <property type="entry name" value="T_Tr_GTP-bd_dom"/>
</dbReference>
<dbReference type="Gene3D" id="3.40.50.300">
    <property type="entry name" value="P-loop containing nucleotide triphosphate hydrolases"/>
    <property type="match status" value="1"/>
</dbReference>
<dbReference type="HAMAP" id="MF_00849">
    <property type="entry name" value="BipA"/>
    <property type="match status" value="1"/>
</dbReference>
<dbReference type="Gene3D" id="2.40.50.250">
    <property type="entry name" value="bipa protein"/>
    <property type="match status" value="1"/>
</dbReference>
<dbReference type="PROSITE" id="PS51722">
    <property type="entry name" value="G_TR_2"/>
    <property type="match status" value="1"/>
</dbReference>
<dbReference type="InterPro" id="IPR005225">
    <property type="entry name" value="Small_GTP-bd"/>
</dbReference>
<dbReference type="GO" id="GO:1990904">
    <property type="term" value="C:ribonucleoprotein complex"/>
    <property type="evidence" value="ECO:0007669"/>
    <property type="project" value="TreeGrafter"/>
</dbReference>
<dbReference type="FunFam" id="3.30.70.240:FF:000002">
    <property type="entry name" value="GTP-binding protein TypA"/>
    <property type="match status" value="1"/>
</dbReference>
<feature type="binding site" evidence="2">
    <location>
        <begin position="31"/>
        <end position="36"/>
    </location>
    <ligand>
        <name>GTP</name>
        <dbReference type="ChEBI" id="CHEBI:37565"/>
    </ligand>
</feature>
<dbReference type="RefSeq" id="WP_179954418.1">
    <property type="nucleotide sequence ID" value="NZ_CP017641.1"/>
</dbReference>
<dbReference type="CDD" id="cd16263">
    <property type="entry name" value="BipA_III"/>
    <property type="match status" value="1"/>
</dbReference>
<keyword evidence="1 2" id="KW-0342">GTP-binding</keyword>
<dbReference type="CDD" id="cd03691">
    <property type="entry name" value="BipA_TypA_II"/>
    <property type="match status" value="1"/>
</dbReference>
<keyword evidence="2" id="KW-0694">RNA-binding</keyword>
<keyword evidence="2" id="KW-0820">tRNA-binding</keyword>
<dbReference type="PROSITE" id="PS00301">
    <property type="entry name" value="G_TR_1"/>
    <property type="match status" value="1"/>
</dbReference>
<dbReference type="CDD" id="cd01891">
    <property type="entry name" value="TypA_BipA"/>
    <property type="match status" value="1"/>
</dbReference>
<organism evidence="4 5">
    <name type="scientific">Fuerstiella marisgermanici</name>
    <dbReference type="NCBI Taxonomy" id="1891926"/>
    <lineage>
        <taxon>Bacteria</taxon>
        <taxon>Pseudomonadati</taxon>
        <taxon>Planctomycetota</taxon>
        <taxon>Planctomycetia</taxon>
        <taxon>Planctomycetales</taxon>
        <taxon>Planctomycetaceae</taxon>
        <taxon>Fuerstiella</taxon>
    </lineage>
</organism>
<dbReference type="InterPro" id="IPR031157">
    <property type="entry name" value="G_TR_CS"/>
</dbReference>
<dbReference type="GO" id="GO:0003924">
    <property type="term" value="F:GTPase activity"/>
    <property type="evidence" value="ECO:0007669"/>
    <property type="project" value="UniProtKB-UniRule"/>
</dbReference>
<dbReference type="STRING" id="1891926.Fuma_03394"/>
<dbReference type="GO" id="GO:0043022">
    <property type="term" value="F:ribosome binding"/>
    <property type="evidence" value="ECO:0007669"/>
    <property type="project" value="UniProtKB-UniRule"/>
</dbReference>
<evidence type="ECO:0000313" key="4">
    <source>
        <dbReference type="EMBL" id="APZ93776.1"/>
    </source>
</evidence>
<name>A0A1P8WI93_9PLAN</name>
<dbReference type="Gene3D" id="2.40.30.10">
    <property type="entry name" value="Translation factors"/>
    <property type="match status" value="1"/>
</dbReference>
<dbReference type="GO" id="GO:0019843">
    <property type="term" value="F:rRNA binding"/>
    <property type="evidence" value="ECO:0007669"/>
    <property type="project" value="UniProtKB-KW"/>
</dbReference>
<dbReference type="SUPFAM" id="SSF50447">
    <property type="entry name" value="Translation proteins"/>
    <property type="match status" value="1"/>
</dbReference>
<gene>
    <name evidence="4" type="primary">typA</name>
    <name evidence="2" type="synonym">bipA</name>
    <name evidence="4" type="ORF">Fuma_03394</name>
</gene>
<dbReference type="SUPFAM" id="SSF52540">
    <property type="entry name" value="P-loop containing nucleoside triphosphate hydrolases"/>
    <property type="match status" value="1"/>
</dbReference>
<dbReference type="InterPro" id="IPR004161">
    <property type="entry name" value="EFTu-like_2"/>
</dbReference>
<dbReference type="InterPro" id="IPR047043">
    <property type="entry name" value="BipA_III"/>
</dbReference>
<dbReference type="PANTHER" id="PTHR42908:SF8">
    <property type="entry name" value="TR-TYPE G DOMAIN-CONTAINING PROTEIN"/>
    <property type="match status" value="1"/>
</dbReference>
<dbReference type="CDD" id="cd03710">
    <property type="entry name" value="BipA_TypA_C"/>
    <property type="match status" value="1"/>
</dbReference>
<dbReference type="Gene3D" id="3.30.70.240">
    <property type="match status" value="1"/>
</dbReference>
<proteinExistence type="inferred from homology"/>
<keyword evidence="2" id="KW-0547">Nucleotide-binding</keyword>
<dbReference type="AlphaFoldDB" id="A0A1P8WI93"/>
<keyword evidence="2" id="KW-0378">Hydrolase</keyword>
<dbReference type="FunFam" id="3.30.70.870:FF:000003">
    <property type="entry name" value="GTP-binding protein TypA"/>
    <property type="match status" value="1"/>
</dbReference>
<dbReference type="Proteomes" id="UP000187735">
    <property type="component" value="Chromosome"/>
</dbReference>
<dbReference type="InterPro" id="IPR035647">
    <property type="entry name" value="EFG_III/V"/>
</dbReference>
<dbReference type="EMBL" id="CP017641">
    <property type="protein sequence ID" value="APZ93776.1"/>
    <property type="molecule type" value="Genomic_DNA"/>
</dbReference>
<dbReference type="KEGG" id="fmr:Fuma_03394"/>
<dbReference type="InterPro" id="IPR006298">
    <property type="entry name" value="BipA"/>
</dbReference>
<dbReference type="SMART" id="SM00838">
    <property type="entry name" value="EFG_C"/>
    <property type="match status" value="1"/>
</dbReference>
<dbReference type="NCBIfam" id="TIGR01394">
    <property type="entry name" value="TypA_BipA"/>
    <property type="match status" value="1"/>
</dbReference>
<keyword evidence="2" id="KW-0699">rRNA-binding</keyword>